<dbReference type="AlphaFoldDB" id="A0AAE3VAQ6"/>
<feature type="domain" description="Tripartite ATP-independent periplasmic transporters DctQ component" evidence="10">
    <location>
        <begin position="27"/>
        <end position="160"/>
    </location>
</feature>
<dbReference type="GO" id="GO:0005886">
    <property type="term" value="C:plasma membrane"/>
    <property type="evidence" value="ECO:0007669"/>
    <property type="project" value="UniProtKB-SubCell"/>
</dbReference>
<dbReference type="PANTHER" id="PTHR35011">
    <property type="entry name" value="2,3-DIKETO-L-GULONATE TRAP TRANSPORTER SMALL PERMEASE PROTEIN YIAM"/>
    <property type="match status" value="1"/>
</dbReference>
<evidence type="ECO:0000256" key="8">
    <source>
        <dbReference type="ARBA" id="ARBA00038436"/>
    </source>
</evidence>
<evidence type="ECO:0000256" key="6">
    <source>
        <dbReference type="ARBA" id="ARBA00022989"/>
    </source>
</evidence>
<dbReference type="Proteomes" id="UP001241537">
    <property type="component" value="Unassembled WGS sequence"/>
</dbReference>
<comment type="similarity">
    <text evidence="8">Belongs to the TRAP transporter small permease family.</text>
</comment>
<sequence length="181" mass="20402">MKEKITINKILKNLDAIITGATLTLCVILVNINVIMRYFLNHPLQWCDEIVTSLFVWTVFIGSAYAHRKHAHLGVDILVNIFPHHMKSTVQFIMDILQILVLVMLTGISAQYVYHLVYVRGVYKLAVTDMLRLPKWWTGIAVPLGFGLSLIYALYFFVKDRLHQGGAGNKMENAGEGGTNG</sequence>
<evidence type="ECO:0000259" key="10">
    <source>
        <dbReference type="Pfam" id="PF04290"/>
    </source>
</evidence>
<comment type="subcellular location">
    <subcellularLocation>
        <location evidence="1">Cell inner membrane</location>
        <topology evidence="1">Multi-pass membrane protein</topology>
    </subcellularLocation>
</comment>
<feature type="transmembrane region" description="Helical" evidence="9">
    <location>
        <begin position="50"/>
        <end position="67"/>
    </location>
</feature>
<evidence type="ECO:0000256" key="3">
    <source>
        <dbReference type="ARBA" id="ARBA00022475"/>
    </source>
</evidence>
<evidence type="ECO:0000256" key="4">
    <source>
        <dbReference type="ARBA" id="ARBA00022519"/>
    </source>
</evidence>
<dbReference type="EMBL" id="JAUSTO010000007">
    <property type="protein sequence ID" value="MDQ0152662.1"/>
    <property type="molecule type" value="Genomic_DNA"/>
</dbReference>
<evidence type="ECO:0000256" key="9">
    <source>
        <dbReference type="SAM" id="Phobius"/>
    </source>
</evidence>
<gene>
    <name evidence="11" type="ORF">J2S20_001356</name>
</gene>
<evidence type="ECO:0000256" key="7">
    <source>
        <dbReference type="ARBA" id="ARBA00023136"/>
    </source>
</evidence>
<dbReference type="GO" id="GO:0015740">
    <property type="term" value="P:C4-dicarboxylate transport"/>
    <property type="evidence" value="ECO:0007669"/>
    <property type="project" value="TreeGrafter"/>
</dbReference>
<keyword evidence="3" id="KW-1003">Cell membrane</keyword>
<organism evidence="11 12">
    <name type="scientific">Moryella indoligenes</name>
    <dbReference type="NCBI Taxonomy" id="371674"/>
    <lineage>
        <taxon>Bacteria</taxon>
        <taxon>Bacillati</taxon>
        <taxon>Bacillota</taxon>
        <taxon>Clostridia</taxon>
        <taxon>Lachnospirales</taxon>
        <taxon>Lachnospiraceae</taxon>
        <taxon>Moryella</taxon>
    </lineage>
</organism>
<evidence type="ECO:0000313" key="12">
    <source>
        <dbReference type="Proteomes" id="UP001241537"/>
    </source>
</evidence>
<reference evidence="11" key="1">
    <citation type="submission" date="2023-07" db="EMBL/GenBank/DDBJ databases">
        <title>Genomic Encyclopedia of Type Strains, Phase IV (KMG-IV): sequencing the most valuable type-strain genomes for metagenomic binning, comparative biology and taxonomic classification.</title>
        <authorList>
            <person name="Goeker M."/>
        </authorList>
    </citation>
    <scope>NUCLEOTIDE SEQUENCE</scope>
    <source>
        <strain evidence="11">DSM 19659</strain>
    </source>
</reference>
<evidence type="ECO:0000256" key="1">
    <source>
        <dbReference type="ARBA" id="ARBA00004429"/>
    </source>
</evidence>
<keyword evidence="4" id="KW-0997">Cell inner membrane</keyword>
<name>A0AAE3VAQ6_9FIRM</name>
<dbReference type="GO" id="GO:0022857">
    <property type="term" value="F:transmembrane transporter activity"/>
    <property type="evidence" value="ECO:0007669"/>
    <property type="project" value="TreeGrafter"/>
</dbReference>
<evidence type="ECO:0000313" key="11">
    <source>
        <dbReference type="EMBL" id="MDQ0152662.1"/>
    </source>
</evidence>
<comment type="caution">
    <text evidence="11">The sequence shown here is derived from an EMBL/GenBank/DDBJ whole genome shotgun (WGS) entry which is preliminary data.</text>
</comment>
<dbReference type="InterPro" id="IPR055348">
    <property type="entry name" value="DctQ"/>
</dbReference>
<feature type="transmembrane region" description="Helical" evidence="9">
    <location>
        <begin position="136"/>
        <end position="158"/>
    </location>
</feature>
<dbReference type="Pfam" id="PF04290">
    <property type="entry name" value="DctQ"/>
    <property type="match status" value="1"/>
</dbReference>
<feature type="transmembrane region" description="Helical" evidence="9">
    <location>
        <begin position="16"/>
        <end position="38"/>
    </location>
</feature>
<dbReference type="RefSeq" id="WP_307254458.1">
    <property type="nucleotide sequence ID" value="NZ_JAUSTO010000007.1"/>
</dbReference>
<evidence type="ECO:0000256" key="2">
    <source>
        <dbReference type="ARBA" id="ARBA00022448"/>
    </source>
</evidence>
<dbReference type="InterPro" id="IPR007387">
    <property type="entry name" value="TRAP_DctQ"/>
</dbReference>
<evidence type="ECO:0000256" key="5">
    <source>
        <dbReference type="ARBA" id="ARBA00022692"/>
    </source>
</evidence>
<keyword evidence="12" id="KW-1185">Reference proteome</keyword>
<protein>
    <submittedName>
        <fullName evidence="11">TRAP-type C4-dicarboxylate transport system permease small subunit</fullName>
    </submittedName>
</protein>
<keyword evidence="2" id="KW-0813">Transport</keyword>
<proteinExistence type="inferred from homology"/>
<keyword evidence="5 9" id="KW-0812">Transmembrane</keyword>
<keyword evidence="7 9" id="KW-0472">Membrane</keyword>
<keyword evidence="6 9" id="KW-1133">Transmembrane helix</keyword>
<dbReference type="PANTHER" id="PTHR35011:SF2">
    <property type="entry name" value="2,3-DIKETO-L-GULONATE TRAP TRANSPORTER SMALL PERMEASE PROTEIN YIAM"/>
    <property type="match status" value="1"/>
</dbReference>
<feature type="transmembrane region" description="Helical" evidence="9">
    <location>
        <begin position="96"/>
        <end position="116"/>
    </location>
</feature>
<accession>A0AAE3VAQ6</accession>